<evidence type="ECO:0000256" key="2">
    <source>
        <dbReference type="ARBA" id="ARBA00013064"/>
    </source>
</evidence>
<keyword evidence="4" id="KW-0904">Protein phosphatase</keyword>
<evidence type="ECO:0000259" key="6">
    <source>
        <dbReference type="SMART" id="SM00226"/>
    </source>
</evidence>
<evidence type="ECO:0000256" key="3">
    <source>
        <dbReference type="ARBA" id="ARBA00022801"/>
    </source>
</evidence>
<dbReference type="CDD" id="cd16343">
    <property type="entry name" value="LMWPTP"/>
    <property type="match status" value="1"/>
</dbReference>
<dbReference type="InterPro" id="IPR050438">
    <property type="entry name" value="LMW_PTPase"/>
</dbReference>
<dbReference type="EC" id="3.1.3.48" evidence="2"/>
<comment type="catalytic activity">
    <reaction evidence="5">
        <text>O-phospho-L-tyrosyl-[protein] + H2O = L-tyrosyl-[protein] + phosphate</text>
        <dbReference type="Rhea" id="RHEA:10684"/>
        <dbReference type="Rhea" id="RHEA-COMP:10136"/>
        <dbReference type="Rhea" id="RHEA-COMP:20101"/>
        <dbReference type="ChEBI" id="CHEBI:15377"/>
        <dbReference type="ChEBI" id="CHEBI:43474"/>
        <dbReference type="ChEBI" id="CHEBI:46858"/>
        <dbReference type="ChEBI" id="CHEBI:61978"/>
        <dbReference type="EC" id="3.1.3.48"/>
    </reaction>
</comment>
<dbReference type="Pfam" id="PF01451">
    <property type="entry name" value="LMWPc"/>
    <property type="match status" value="1"/>
</dbReference>
<dbReference type="GO" id="GO:0004725">
    <property type="term" value="F:protein tyrosine phosphatase activity"/>
    <property type="evidence" value="ECO:0007669"/>
    <property type="project" value="UniProtKB-EC"/>
</dbReference>
<dbReference type="PRINTS" id="PR00719">
    <property type="entry name" value="LMWPTPASE"/>
</dbReference>
<dbReference type="Gene3D" id="3.40.50.2300">
    <property type="match status" value="1"/>
</dbReference>
<evidence type="ECO:0000256" key="4">
    <source>
        <dbReference type="ARBA" id="ARBA00022912"/>
    </source>
</evidence>
<gene>
    <name evidence="7" type="ORF">ACFFJ8_07140</name>
</gene>
<comment type="caution">
    <text evidence="7">The sequence shown here is derived from an EMBL/GenBank/DDBJ whole genome shotgun (WGS) entry which is preliminary data.</text>
</comment>
<evidence type="ECO:0000256" key="5">
    <source>
        <dbReference type="ARBA" id="ARBA00051722"/>
    </source>
</evidence>
<reference evidence="7 8" key="1">
    <citation type="submission" date="2024-09" db="EMBL/GenBank/DDBJ databases">
        <authorList>
            <person name="Sun Q."/>
            <person name="Mori K."/>
        </authorList>
    </citation>
    <scope>NUCLEOTIDE SEQUENCE [LARGE SCALE GENOMIC DNA]</scope>
    <source>
        <strain evidence="7 8">CCM 4839</strain>
    </source>
</reference>
<dbReference type="InterPro" id="IPR023485">
    <property type="entry name" value="Ptyr_pPase"/>
</dbReference>
<dbReference type="SMART" id="SM00226">
    <property type="entry name" value="LMWPc"/>
    <property type="match status" value="1"/>
</dbReference>
<evidence type="ECO:0000256" key="1">
    <source>
        <dbReference type="ARBA" id="ARBA00011063"/>
    </source>
</evidence>
<evidence type="ECO:0000313" key="8">
    <source>
        <dbReference type="Proteomes" id="UP001589818"/>
    </source>
</evidence>
<sequence length="164" mass="18686">MISVLFVCLGNICRSPMAEAVFRHQLKSQGLEDVIKVDSAGTGDWHLGKVPHEGTRGLLDRHGISYEGMRARQVRLDDYSDYDYIVCMDTNNERDVRQMLGSRCDGHVKVFKFMDLLPERKTADVPDPYYTGNFEEVYELVSEGCAKLLERTVEQLKQLKPAGR</sequence>
<dbReference type="InterPro" id="IPR017867">
    <property type="entry name" value="Tyr_phospatase_low_mol_wt"/>
</dbReference>
<evidence type="ECO:0000313" key="7">
    <source>
        <dbReference type="EMBL" id="MFC0391149.1"/>
    </source>
</evidence>
<comment type="similarity">
    <text evidence="1">Belongs to the low molecular weight phosphotyrosine protein phosphatase family.</text>
</comment>
<dbReference type="InterPro" id="IPR036196">
    <property type="entry name" value="Ptyr_pPase_sf"/>
</dbReference>
<keyword evidence="8" id="KW-1185">Reference proteome</keyword>
<accession>A0ABV6J5J4</accession>
<name>A0ABV6J5J4_9BACL</name>
<dbReference type="Proteomes" id="UP001589818">
    <property type="component" value="Unassembled WGS sequence"/>
</dbReference>
<feature type="domain" description="Phosphotyrosine protein phosphatase I" evidence="6">
    <location>
        <begin position="2"/>
        <end position="151"/>
    </location>
</feature>
<dbReference type="SUPFAM" id="SSF52788">
    <property type="entry name" value="Phosphotyrosine protein phosphatases I"/>
    <property type="match status" value="1"/>
</dbReference>
<dbReference type="RefSeq" id="WP_204818191.1">
    <property type="nucleotide sequence ID" value="NZ_JANHOF010000004.1"/>
</dbReference>
<dbReference type="PANTHER" id="PTHR11717">
    <property type="entry name" value="LOW MOLECULAR WEIGHT PROTEIN TYROSINE PHOSPHATASE"/>
    <property type="match status" value="1"/>
</dbReference>
<dbReference type="EMBL" id="JBHLVF010000010">
    <property type="protein sequence ID" value="MFC0391149.1"/>
    <property type="molecule type" value="Genomic_DNA"/>
</dbReference>
<protein>
    <recommendedName>
        <fullName evidence="2">protein-tyrosine-phosphatase</fullName>
        <ecNumber evidence="2">3.1.3.48</ecNumber>
    </recommendedName>
</protein>
<organism evidence="7 8">
    <name type="scientific">Paenibacillus mendelii</name>
    <dbReference type="NCBI Taxonomy" id="206163"/>
    <lineage>
        <taxon>Bacteria</taxon>
        <taxon>Bacillati</taxon>
        <taxon>Bacillota</taxon>
        <taxon>Bacilli</taxon>
        <taxon>Bacillales</taxon>
        <taxon>Paenibacillaceae</taxon>
        <taxon>Paenibacillus</taxon>
    </lineage>
</organism>
<keyword evidence="3 7" id="KW-0378">Hydrolase</keyword>
<dbReference type="PANTHER" id="PTHR11717:SF7">
    <property type="entry name" value="LOW MOLECULAR WEIGHT PHOSPHOTYROSINE PROTEIN PHOSPHATASE"/>
    <property type="match status" value="1"/>
</dbReference>
<proteinExistence type="inferred from homology"/>